<evidence type="ECO:0000256" key="1">
    <source>
        <dbReference type="ARBA" id="ARBA00010555"/>
    </source>
</evidence>
<keyword evidence="10" id="KW-1185">Reference proteome</keyword>
<dbReference type="RefSeq" id="WP_013422041.1">
    <property type="nucleotide sequence ID" value="NC_014666.1"/>
</dbReference>
<dbReference type="InterPro" id="IPR050535">
    <property type="entry name" value="DNA_Repair-Maintenance_Comp"/>
</dbReference>
<evidence type="ECO:0000256" key="7">
    <source>
        <dbReference type="SAM" id="MobiDB-lite"/>
    </source>
</evidence>
<dbReference type="eggNOG" id="COG0420">
    <property type="taxonomic scope" value="Bacteria"/>
</dbReference>
<keyword evidence="6" id="KW-0255">Endonuclease</keyword>
<organism evidence="9 10">
    <name type="scientific">Pseudofrankia inefficax (strain DSM 45817 / CECT 9037 / DDB 130130 / EuI1c)</name>
    <name type="common">Frankia inefficax</name>
    <dbReference type="NCBI Taxonomy" id="298654"/>
    <lineage>
        <taxon>Bacteria</taxon>
        <taxon>Bacillati</taxon>
        <taxon>Actinomycetota</taxon>
        <taxon>Actinomycetes</taxon>
        <taxon>Frankiales</taxon>
        <taxon>Frankiaceae</taxon>
        <taxon>Pseudofrankia</taxon>
    </lineage>
</organism>
<evidence type="ECO:0000313" key="10">
    <source>
        <dbReference type="Proteomes" id="UP000002484"/>
    </source>
</evidence>
<dbReference type="STRING" id="298654.FraEuI1c_0842"/>
<keyword evidence="3 6" id="KW-0540">Nuclease</keyword>
<accession>E3IW78</accession>
<evidence type="ECO:0000256" key="3">
    <source>
        <dbReference type="ARBA" id="ARBA00022722"/>
    </source>
</evidence>
<dbReference type="EMBL" id="CP002299">
    <property type="protein sequence ID" value="ADP78920.1"/>
    <property type="molecule type" value="Genomic_DNA"/>
</dbReference>
<name>E3IW78_PSEI1</name>
<dbReference type="Proteomes" id="UP000002484">
    <property type="component" value="Chromosome"/>
</dbReference>
<evidence type="ECO:0000256" key="4">
    <source>
        <dbReference type="ARBA" id="ARBA00022801"/>
    </source>
</evidence>
<protein>
    <recommendedName>
        <fullName evidence="2 6">Nuclease SbcCD subunit D</fullName>
    </recommendedName>
</protein>
<dbReference type="HOGENOM" id="CLU_038045_3_0_11"/>
<evidence type="ECO:0000256" key="5">
    <source>
        <dbReference type="ARBA" id="ARBA00022839"/>
    </source>
</evidence>
<dbReference type="PANTHER" id="PTHR30337:SF0">
    <property type="entry name" value="NUCLEASE SBCCD SUBUNIT D"/>
    <property type="match status" value="1"/>
</dbReference>
<dbReference type="InterPro" id="IPR041796">
    <property type="entry name" value="Mre11_N"/>
</dbReference>
<keyword evidence="5 6" id="KW-0269">Exonuclease</keyword>
<dbReference type="PANTHER" id="PTHR30337">
    <property type="entry name" value="COMPONENT OF ATP-DEPENDENT DSDNA EXONUCLEASE"/>
    <property type="match status" value="1"/>
</dbReference>
<comment type="function">
    <text evidence="6">SbcCD cleaves DNA hairpin structures. These structures can inhibit DNA replication and are intermediates in certain DNA recombination reactions. The complex acts as a 3'-&gt;5' double strand exonuclease that can open hairpins. It also has a 5' single-strand endonuclease activity.</text>
</comment>
<comment type="subunit">
    <text evidence="6">Heterodimer of SbcC and SbcD.</text>
</comment>
<evidence type="ECO:0000256" key="6">
    <source>
        <dbReference type="RuleBase" id="RU363069"/>
    </source>
</evidence>
<dbReference type="GO" id="GO:0008408">
    <property type="term" value="F:3'-5' exonuclease activity"/>
    <property type="evidence" value="ECO:0007669"/>
    <property type="project" value="InterPro"/>
</dbReference>
<feature type="region of interest" description="Disordered" evidence="7">
    <location>
        <begin position="342"/>
        <end position="361"/>
    </location>
</feature>
<evidence type="ECO:0000256" key="2">
    <source>
        <dbReference type="ARBA" id="ARBA00013365"/>
    </source>
</evidence>
<proteinExistence type="inferred from homology"/>
<dbReference type="Gene3D" id="3.60.21.10">
    <property type="match status" value="1"/>
</dbReference>
<dbReference type="GO" id="GO:0006310">
    <property type="term" value="P:DNA recombination"/>
    <property type="evidence" value="ECO:0007669"/>
    <property type="project" value="UniProtKB-KW"/>
</dbReference>
<gene>
    <name evidence="6" type="primary">sbcD</name>
    <name evidence="9" type="ordered locus">FraEuI1c_0842</name>
</gene>
<keyword evidence="4 6" id="KW-0378">Hydrolase</keyword>
<dbReference type="OrthoDB" id="9773856at2"/>
<comment type="similarity">
    <text evidence="1 6">Belongs to the SbcD family.</text>
</comment>
<keyword evidence="6" id="KW-0233">DNA recombination</keyword>
<dbReference type="GO" id="GO:0004519">
    <property type="term" value="F:endonuclease activity"/>
    <property type="evidence" value="ECO:0007669"/>
    <property type="project" value="UniProtKB-KW"/>
</dbReference>
<dbReference type="GO" id="GO:0006260">
    <property type="term" value="P:DNA replication"/>
    <property type="evidence" value="ECO:0007669"/>
    <property type="project" value="UniProtKB-KW"/>
</dbReference>
<dbReference type="CDD" id="cd00840">
    <property type="entry name" value="MPP_Mre11_N"/>
    <property type="match status" value="1"/>
</dbReference>
<dbReference type="AlphaFoldDB" id="E3IW78"/>
<dbReference type="NCBIfam" id="TIGR00619">
    <property type="entry name" value="sbcd"/>
    <property type="match status" value="1"/>
</dbReference>
<feature type="domain" description="Calcineurin-like phosphoesterase" evidence="8">
    <location>
        <begin position="1"/>
        <end position="227"/>
    </location>
</feature>
<keyword evidence="6" id="KW-0235">DNA replication</keyword>
<evidence type="ECO:0000259" key="8">
    <source>
        <dbReference type="Pfam" id="PF00149"/>
    </source>
</evidence>
<dbReference type="InParanoid" id="E3IW78"/>
<sequence>MKFLHTSDWHIGKSLKGRSRLDDQEAVLREVVGIARDNEVDAVLVAGDVYDSAAPSAEAQRLAVQTLLGFQRTGAEVIVIAGNHDHPRSFEAYRPLMGAAGITMVGTPRRADKGGVIAFNARGTGEPVRVAVLPFLSQRFAIRAAELVTQTPAQNAARYDQVVRDLLTALRSGFSDEAVNLVLAHLTVTGGQLGGGERLAQSIFDYYVPATAFPADAHYVALGHLHRRQTLPAPCPVEYCGSPLAVDFGEQDNTPVVRVVTASPGTPASGVDIPVTTGRRLRTVRGTVAELADGAAEYGDAYLRVWVREPARAGLREQVQEVLPNALEVRIDPEFAAAAAAAAAGDRPSRPSTGQRGPGELFHEYLGSQNVADDRVERLFARLHDEIVGAERDG</sequence>
<dbReference type="InterPro" id="IPR004843">
    <property type="entry name" value="Calcineurin-like_PHP"/>
</dbReference>
<evidence type="ECO:0000313" key="9">
    <source>
        <dbReference type="EMBL" id="ADP78920.1"/>
    </source>
</evidence>
<dbReference type="Pfam" id="PF00149">
    <property type="entry name" value="Metallophos"/>
    <property type="match status" value="1"/>
</dbReference>
<dbReference type="InterPro" id="IPR029052">
    <property type="entry name" value="Metallo-depent_PP-like"/>
</dbReference>
<dbReference type="InterPro" id="IPR004593">
    <property type="entry name" value="SbcD"/>
</dbReference>
<dbReference type="KEGG" id="fri:FraEuI1c_0842"/>
<dbReference type="SUPFAM" id="SSF56300">
    <property type="entry name" value="Metallo-dependent phosphatases"/>
    <property type="match status" value="1"/>
</dbReference>
<reference evidence="9 10" key="1">
    <citation type="submission" date="2010-10" db="EMBL/GenBank/DDBJ databases">
        <title>Complete sequence of Frankia sp. EuI1c.</title>
        <authorList>
            <consortium name="US DOE Joint Genome Institute"/>
            <person name="Lucas S."/>
            <person name="Copeland A."/>
            <person name="Lapidus A."/>
            <person name="Cheng J.-F."/>
            <person name="Bruce D."/>
            <person name="Goodwin L."/>
            <person name="Pitluck S."/>
            <person name="Chertkov O."/>
            <person name="Detter J.C."/>
            <person name="Han C."/>
            <person name="Tapia R."/>
            <person name="Land M."/>
            <person name="Hauser L."/>
            <person name="Jeffries C."/>
            <person name="Kyrpides N."/>
            <person name="Ivanova N."/>
            <person name="Mikhailova N."/>
            <person name="Beauchemin N."/>
            <person name="Sen A."/>
            <person name="Sur S.A."/>
            <person name="Gtari M."/>
            <person name="Wall L."/>
            <person name="Tisa L."/>
            <person name="Woyke T."/>
        </authorList>
    </citation>
    <scope>NUCLEOTIDE SEQUENCE [LARGE SCALE GENOMIC DNA]</scope>
    <source>
        <strain evidence="10">DSM 45817 / CECT 9037 / EuI1c</strain>
    </source>
</reference>